<name>A0A2U8BRP3_9RICK</name>
<evidence type="ECO:0000256" key="2">
    <source>
        <dbReference type="SAM" id="MobiDB-lite"/>
    </source>
</evidence>
<reference evidence="4 5" key="1">
    <citation type="journal article" date="2018" name="Genome Biol. Evol.">
        <title>The Genome Sequence of "Candidatus Fokinia solitaria": Insights on Reductive Evolution in Rickettsiales.</title>
        <authorList>
            <person name="Floriano A.M."/>
            <person name="Castelli M."/>
            <person name="Krenek S."/>
            <person name="Berendonk T.U."/>
            <person name="Bazzocchi C."/>
            <person name="Petroni G."/>
            <person name="Sassera D."/>
        </authorList>
    </citation>
    <scope>NUCLEOTIDE SEQUENCE [LARGE SCALE GENOMIC DNA]</scope>
    <source>
        <strain evidence="4">Rio ETE_ALG 3VII</strain>
    </source>
</reference>
<gene>
    <name evidence="4" type="ORF">Fsol_00208</name>
</gene>
<dbReference type="OrthoDB" id="8476856at2"/>
<keyword evidence="3" id="KW-0732">Signal</keyword>
<sequence length="1847" mass="197433">MKCYTIAFVIVLILLSSAVRCAYAENINKAQRSCGDFNGIYFGNCNSDILPLHLRRLTGGTIEVTSPDPFDASYQLLIYECVSYKSPISPTKCGFDALRSRKTITFSPSQVNDIRSYSGGSLCKSGIYYKKAGGLVACLYSYPTDGFDSSTLTSDQSDVYTILQSFSQVCDASTPLGCVCGIVEDHYLQLHSVFRTKNVIGCVPMIILPPPPTFNQILTPPVTIFIPGQSPNSTFDMPTVQVQSSPANSNSSGSTITLQYSFSAKTQTCQSLPSIMGSFCPSISSDGSEICVTQNFSNGWPSNSLGCIPRPSISQSSNIVIIPYYDYSNTTAQSVGVAILQSTNGPITPISGLVPIGYDSNGDVLSLDSNYNLVATPTDSTQSQPAKCSLGTNLNPKFPLPACTLSSGYKVYGATLLESDSASSTNNITEYVIASKQYDAVKTTTVYEKKGTPTIKRYYSYTQPIVAFENYANEIATNIYNLNIKALILSSNAQQQYIYLTSSDGECGRNCEIFDTFDDSKASAKISAFESKVQTALSEIKPKVVFYAQEIKLDIKNNPQIITSSEVEKLTKLLDSTDRAKAKDNFNKVKNILESKMCPPRHCWNCSSWKVDNTASDAIPFYIPGGWMSRRAEYCYCGDGKNECPMVDNQELLALAQSNQSGIENLESEYKHDKSNAQNKMMENISSDAQAIVSEDNYCSCALCMRNTTQEKADLQSLYNKYEQHLPSISEIRSYFNKNQGNSEVSAQIFIDRAACPGLYNGPNDRHTSIPDKMCIMSSGNGWDFISGNNSQSDAANTVALLPPQPVCVSLPQQCTVPSTVANATIQKVMPFPVEFYNADDQQVSVAQLKQTSTSSSSSESSTSTTTLPLSVNVNTMVGVQCSDGYSAAPGAATYSLILPPLPCNNDTASASTSTTQTASSTTGTATDATTSSNTIINASSITIQTTSPTSSSDMTSSITVTNTSSTTSTLPILMQQTCAVTAGYINDTTVVLTANQGCTFFPSNNGEVTTIYYYTDSTGQCDTCSSTTPTIRVAFYSDLVVTSSCTDSGRTYYVDIAPISSIYYNNYVLGLALQPLPQVNIVDGTVIFAGGTSSLFYSTSYSSVVDQIRNNMDQYGNTYQYVLPCDSQGILPGYFMLSSDSYLQVEISQSFQNQITQYATSNAGTPPSGELTFTLYGTVADTNIANLSSYIPAWVADPTWPALTVSSSGDQISSSLTVSSPISQEAIPSSPIPLIMQSTCNMTQNRETISVQNCGAFLSNSNDSSTIIFEYVNFSQIDGTVPELRIGDNNTGTNSMLSLVNDTSFSVSALNNVNDSNTTVAFLSESFTWNGNSYAIVMVPSARFTLKEITSTSAIFGGGVSVGVMNEDGYIYATYSPLNACFSDDSGCLPFIALCDGVPCVTFSSDTYLAIEMPLSLTSSLENQDYTGSGSVTFSLYGAINSTNIPNLSSILLGKASNLPTPTSTTTQISTAAQTSSTAAAPPLIMESTCNNDTTPFDYIDGYFNFGQSWTAFFSEIGGITGVNIDYLPPTYTGDSMPMLTLLANGTVFTNCSGQVIGSGAAVFLSKSFCFGGSCGYYIIMVPNTNIVQTSTTSNSAIFTGTVSIGIVSYSTFLDGRTINTCATDNTLFNSCDTLGSSCSPLTPCYNGGPYVTLSSDAYFQVEMPLGLVESLNTSTSSSTISPSGTTIFSLYGTINTNIPNLASILLGTVSNASSVMSSTTTSTPASSTTTSTASTTTSTASTTQASTSNTGKCDSSTAAENAKREGAVKEFQELVSKAKSEGRNVVISDIENTQYLKNFKNYIKCTGAEMKCIGGMFYSQDVCVKTSDLPTNDFCIAHTVPSSTD</sequence>
<evidence type="ECO:0000256" key="3">
    <source>
        <dbReference type="SAM" id="SignalP"/>
    </source>
</evidence>
<feature type="signal peptide" evidence="3">
    <location>
        <begin position="1"/>
        <end position="24"/>
    </location>
</feature>
<evidence type="ECO:0000313" key="5">
    <source>
        <dbReference type="Proteomes" id="UP000244519"/>
    </source>
</evidence>
<feature type="coiled-coil region" evidence="1">
    <location>
        <begin position="663"/>
        <end position="725"/>
    </location>
</feature>
<evidence type="ECO:0000313" key="4">
    <source>
        <dbReference type="EMBL" id="AWD33012.1"/>
    </source>
</evidence>
<protein>
    <submittedName>
        <fullName evidence="4">Uncharacterized protein</fullName>
    </submittedName>
</protein>
<dbReference type="Proteomes" id="UP000244519">
    <property type="component" value="Chromosome"/>
</dbReference>
<feature type="compositionally biased region" description="Low complexity" evidence="2">
    <location>
        <begin position="1718"/>
        <end position="1752"/>
    </location>
</feature>
<feature type="region of interest" description="Disordered" evidence="2">
    <location>
        <begin position="908"/>
        <end position="930"/>
    </location>
</feature>
<dbReference type="KEGG" id="fso:Fsol_00208"/>
<feature type="chain" id="PRO_5015928126" evidence="3">
    <location>
        <begin position="25"/>
        <end position="1847"/>
    </location>
</feature>
<proteinExistence type="predicted"/>
<dbReference type="RefSeq" id="WP_108673055.1">
    <property type="nucleotide sequence ID" value="NZ_CP025989.1"/>
</dbReference>
<keyword evidence="1" id="KW-0175">Coiled coil</keyword>
<organism evidence="4 5">
    <name type="scientific">Candidatus Fokinia solitaria</name>
    <dbReference type="NCBI Taxonomy" id="1802984"/>
    <lineage>
        <taxon>Bacteria</taxon>
        <taxon>Pseudomonadati</taxon>
        <taxon>Pseudomonadota</taxon>
        <taxon>Alphaproteobacteria</taxon>
        <taxon>Rickettsiales</taxon>
        <taxon>Candidatus Midichloriaceae</taxon>
        <taxon>Candidatus Fokinia</taxon>
    </lineage>
</organism>
<evidence type="ECO:0000256" key="1">
    <source>
        <dbReference type="SAM" id="Coils"/>
    </source>
</evidence>
<accession>A0A2U8BRP3</accession>
<feature type="region of interest" description="Disordered" evidence="2">
    <location>
        <begin position="1718"/>
        <end position="1766"/>
    </location>
</feature>
<keyword evidence="5" id="KW-1185">Reference proteome</keyword>
<dbReference type="EMBL" id="CP025989">
    <property type="protein sequence ID" value="AWD33012.1"/>
    <property type="molecule type" value="Genomic_DNA"/>
</dbReference>